<dbReference type="InterPro" id="IPR020472">
    <property type="entry name" value="WD40_PAC1"/>
</dbReference>
<dbReference type="Pfam" id="PF24805">
    <property type="entry name" value="EIF3I"/>
    <property type="match status" value="1"/>
</dbReference>
<feature type="repeat" description="WD" evidence="8">
    <location>
        <begin position="195"/>
        <end position="236"/>
    </location>
</feature>
<comment type="subunit">
    <text evidence="7">Component of the eukaryotic translation initiation factor 3 (eIF-3) complex.</text>
</comment>
<dbReference type="PROSITE" id="PS50294">
    <property type="entry name" value="WD_REPEATS_REGION"/>
    <property type="match status" value="3"/>
</dbReference>
<sequence>MRPILMKGHERPLTFLKYNRDGDLLFSCAKDHTPTVWFADNGERLGTYRGHNGAVWCCDVSSKFCAGCLRDSMMLITGSADQSAKLWNVQTGAQLFTFNFDSPARAVDFAVGDKLAVITTDPFMGLPSAIHVKHIARDPSEQTGESVLTIKGPQGRINRAVWGPLNKTIISAGEDAVVRIWDSETGKLLKESDKETGHKKTITSLTKSADSSHFLTGSLDKSAKLWDIRSLTLIKTYVTERPVNAVAMSPLLDHVVLGGGQDASAVTTTDHRAGKFEAKFFDKVLQEEIGGVKGHFGPINAWHSIQMVKGFDKLVGPYIMDISFSSGGEDGYVRLHHFDPDYFHIKI</sequence>
<dbReference type="InterPro" id="IPR001680">
    <property type="entry name" value="WD40_rpt"/>
</dbReference>
<keyword evidence="4" id="KW-0677">Repeat</keyword>
<keyword evidence="3 8" id="KW-0853">WD repeat</keyword>
<dbReference type="GO" id="GO:0001732">
    <property type="term" value="P:formation of cytoplasmic translation initiation complex"/>
    <property type="evidence" value="ECO:0007669"/>
    <property type="project" value="UniProtKB-UniRule"/>
</dbReference>
<organism evidence="9 10">
    <name type="scientific">Camellia sinensis</name>
    <name type="common">Tea plant</name>
    <name type="synonym">Thea sinensis</name>
    <dbReference type="NCBI Taxonomy" id="4442"/>
    <lineage>
        <taxon>Eukaryota</taxon>
        <taxon>Viridiplantae</taxon>
        <taxon>Streptophyta</taxon>
        <taxon>Embryophyta</taxon>
        <taxon>Tracheophyta</taxon>
        <taxon>Spermatophyta</taxon>
        <taxon>Magnoliopsida</taxon>
        <taxon>eudicotyledons</taxon>
        <taxon>Gunneridae</taxon>
        <taxon>Pentapetalae</taxon>
        <taxon>asterids</taxon>
        <taxon>Ericales</taxon>
        <taxon>Theaceae</taxon>
        <taxon>Camellia</taxon>
    </lineage>
</organism>
<gene>
    <name evidence="9" type="ORF">HYC85_024317</name>
</gene>
<evidence type="ECO:0000313" key="10">
    <source>
        <dbReference type="Proteomes" id="UP000593564"/>
    </source>
</evidence>
<keyword evidence="5 7" id="KW-0648">Protein biosynthesis</keyword>
<keyword evidence="1 7" id="KW-0963">Cytoplasm</keyword>
<dbReference type="GO" id="GO:0003743">
    <property type="term" value="F:translation initiation factor activity"/>
    <property type="evidence" value="ECO:0007669"/>
    <property type="project" value="UniProtKB-UniRule"/>
</dbReference>
<dbReference type="HAMAP" id="MF_03008">
    <property type="entry name" value="eIF3i"/>
    <property type="match status" value="1"/>
</dbReference>
<dbReference type="PANTHER" id="PTHR19877:SF1">
    <property type="entry name" value="EUKARYOTIC TRANSLATION INITIATION FACTOR 3 SUBUNIT I"/>
    <property type="match status" value="1"/>
</dbReference>
<proteinExistence type="inferred from homology"/>
<accession>A0A7J7GA48</accession>
<dbReference type="Proteomes" id="UP000593564">
    <property type="component" value="Unassembled WGS sequence"/>
</dbReference>
<comment type="function">
    <text evidence="7">Component of the eukaryotic translation initiation factor 3 (eIF-3) complex, which is involved in protein synthesis of a specialized repertoire of mRNAs and, together with other initiation factors, stimulates binding of mRNA and methionyl-tRNAi to the 40S ribosome. The eIF-3 complex specifically targets and initiates translation of a subset of mRNAs involved in cell proliferation.</text>
</comment>
<dbReference type="Gene3D" id="2.130.10.10">
    <property type="entry name" value="YVTN repeat-like/Quinoprotein amine dehydrogenase"/>
    <property type="match status" value="1"/>
</dbReference>
<dbReference type="GO" id="GO:0033290">
    <property type="term" value="C:eukaryotic 48S preinitiation complex"/>
    <property type="evidence" value="ECO:0007669"/>
    <property type="project" value="UniProtKB-UniRule"/>
</dbReference>
<feature type="repeat" description="WD" evidence="8">
    <location>
        <begin position="150"/>
        <end position="191"/>
    </location>
</feature>
<dbReference type="PANTHER" id="PTHR19877">
    <property type="entry name" value="EUKARYOTIC TRANSLATION INITIATION FACTOR 3 SUBUNIT I"/>
    <property type="match status" value="1"/>
</dbReference>
<dbReference type="PRINTS" id="PR00320">
    <property type="entry name" value="GPROTEINBRPT"/>
</dbReference>
<dbReference type="InterPro" id="IPR027525">
    <property type="entry name" value="eIF3i"/>
</dbReference>
<evidence type="ECO:0000313" key="9">
    <source>
        <dbReference type="EMBL" id="KAF5936811.1"/>
    </source>
</evidence>
<dbReference type="InterPro" id="IPR036322">
    <property type="entry name" value="WD40_repeat_dom_sf"/>
</dbReference>
<dbReference type="GO" id="GO:0071541">
    <property type="term" value="C:eukaryotic translation initiation factor 3 complex, eIF3m"/>
    <property type="evidence" value="ECO:0007669"/>
    <property type="project" value="TreeGrafter"/>
</dbReference>
<dbReference type="SMART" id="SM00320">
    <property type="entry name" value="WD40"/>
    <property type="match status" value="5"/>
</dbReference>
<feature type="repeat" description="WD" evidence="8">
    <location>
        <begin position="6"/>
        <end position="47"/>
    </location>
</feature>
<evidence type="ECO:0000256" key="2">
    <source>
        <dbReference type="ARBA" id="ARBA00022540"/>
    </source>
</evidence>
<dbReference type="InterPro" id="IPR015943">
    <property type="entry name" value="WD40/YVTN_repeat-like_dom_sf"/>
</dbReference>
<evidence type="ECO:0000256" key="5">
    <source>
        <dbReference type="ARBA" id="ARBA00022917"/>
    </source>
</evidence>
<evidence type="ECO:0000256" key="3">
    <source>
        <dbReference type="ARBA" id="ARBA00022574"/>
    </source>
</evidence>
<dbReference type="PROSITE" id="PS50082">
    <property type="entry name" value="WD_REPEATS_2"/>
    <property type="match status" value="4"/>
</dbReference>
<evidence type="ECO:0000256" key="8">
    <source>
        <dbReference type="PROSITE-ProRule" id="PRU00221"/>
    </source>
</evidence>
<protein>
    <recommendedName>
        <fullName evidence="7">Eukaryotic translation initiation factor 3 subunit I</fullName>
        <shortName evidence="7">eIF3i</shortName>
    </recommendedName>
</protein>
<evidence type="ECO:0000256" key="1">
    <source>
        <dbReference type="ARBA" id="ARBA00022490"/>
    </source>
</evidence>
<dbReference type="AlphaFoldDB" id="A0A7J7GA48"/>
<reference evidence="10" key="1">
    <citation type="journal article" date="2020" name="Nat. Commun.">
        <title>Genome assembly of wild tea tree DASZ reveals pedigree and selection history of tea varieties.</title>
        <authorList>
            <person name="Zhang W."/>
            <person name="Zhang Y."/>
            <person name="Qiu H."/>
            <person name="Guo Y."/>
            <person name="Wan H."/>
            <person name="Zhang X."/>
            <person name="Scossa F."/>
            <person name="Alseekh S."/>
            <person name="Zhang Q."/>
            <person name="Wang P."/>
            <person name="Xu L."/>
            <person name="Schmidt M.H."/>
            <person name="Jia X."/>
            <person name="Li D."/>
            <person name="Zhu A."/>
            <person name="Guo F."/>
            <person name="Chen W."/>
            <person name="Ni D."/>
            <person name="Usadel B."/>
            <person name="Fernie A.R."/>
            <person name="Wen W."/>
        </authorList>
    </citation>
    <scope>NUCLEOTIDE SEQUENCE [LARGE SCALE GENOMIC DNA]</scope>
    <source>
        <strain evidence="10">cv. G240</strain>
    </source>
</reference>
<dbReference type="GO" id="GO:0016282">
    <property type="term" value="C:eukaryotic 43S preinitiation complex"/>
    <property type="evidence" value="ECO:0007669"/>
    <property type="project" value="UniProtKB-UniRule"/>
</dbReference>
<name>A0A7J7GA48_CAMSI</name>
<dbReference type="InterPro" id="IPR019775">
    <property type="entry name" value="WD40_repeat_CS"/>
</dbReference>
<reference evidence="9 10" key="2">
    <citation type="submission" date="2020-07" db="EMBL/GenBank/DDBJ databases">
        <title>Genome assembly of wild tea tree DASZ reveals pedigree and selection history of tea varieties.</title>
        <authorList>
            <person name="Zhang W."/>
        </authorList>
    </citation>
    <scope>NUCLEOTIDE SEQUENCE [LARGE SCALE GENOMIC DNA]</scope>
    <source>
        <strain evidence="10">cv. G240</strain>
        <tissue evidence="9">Leaf</tissue>
    </source>
</reference>
<dbReference type="GO" id="GO:0003723">
    <property type="term" value="F:RNA binding"/>
    <property type="evidence" value="ECO:0007669"/>
    <property type="project" value="TreeGrafter"/>
</dbReference>
<evidence type="ECO:0000256" key="7">
    <source>
        <dbReference type="HAMAP-Rule" id="MF_03008"/>
    </source>
</evidence>
<keyword evidence="2 7" id="KW-0396">Initiation factor</keyword>
<comment type="similarity">
    <text evidence="7">Belongs to the eIF-3 subunit I family.</text>
</comment>
<comment type="caution">
    <text evidence="9">The sequence shown here is derived from an EMBL/GenBank/DDBJ whole genome shotgun (WGS) entry which is preliminary data.</text>
</comment>
<evidence type="ECO:0000256" key="4">
    <source>
        <dbReference type="ARBA" id="ARBA00022737"/>
    </source>
</evidence>
<dbReference type="EMBL" id="JACBKZ010000012">
    <property type="protein sequence ID" value="KAF5936811.1"/>
    <property type="molecule type" value="Genomic_DNA"/>
</dbReference>
<keyword evidence="10" id="KW-1185">Reference proteome</keyword>
<comment type="similarity">
    <text evidence="6">Belongs to the WD repeat STRAP family.</text>
</comment>
<evidence type="ECO:0000256" key="6">
    <source>
        <dbReference type="ARBA" id="ARBA00038394"/>
    </source>
</evidence>
<comment type="subcellular location">
    <subcellularLocation>
        <location evidence="7">Cytoplasm</location>
    </subcellularLocation>
</comment>
<dbReference type="PROSITE" id="PS00678">
    <property type="entry name" value="WD_REPEATS_1"/>
    <property type="match status" value="2"/>
</dbReference>
<feature type="repeat" description="WD" evidence="8">
    <location>
        <begin position="71"/>
        <end position="97"/>
    </location>
</feature>
<dbReference type="SUPFAM" id="SSF50978">
    <property type="entry name" value="WD40 repeat-like"/>
    <property type="match status" value="1"/>
</dbReference>